<dbReference type="InterPro" id="IPR006626">
    <property type="entry name" value="PbH1"/>
</dbReference>
<dbReference type="OrthoDB" id="9795222at2"/>
<sequence>MTKTKITRAPGGDTLSLQEALDHAAAQGAQLVLTEGVHDCGALVLRSGLDLELAAGAVLRFSPDIDAYSGNRTDVIAEDSFVSLMMAQHVSDIRIGGQGRIEAPGKNFIAGRADGMGTHIPARYRPRVLVIQNCENITLEGLTVHNSPMWTLHMIASRNVKIDGVTVDNDREMPNTDGVVIDACQNVRVVNCHIATADDGVVLKTSRLADGSAAGICRDILVENCHVESFSCALKIGTESRGDFENIIFSDCVIENSNRAIGIFSRDGGAVRNFIARRIRVDARQTPDGYWGSGEAITVNVVDRRASEPAGAIENAVFEDIEGTMEGAINIVADGAAGIHNLRLSRIRIEQRQGTYKGISYDMRPTRFDLAPAATADGRANAYVKDEAGNVIGLVAYPGGMPALYVSRAPDLSLEDVSFLRPSVLPEGWNAQEIVIEDAQTIWS</sequence>
<dbReference type="AlphaFoldDB" id="A0A506U090"/>
<evidence type="ECO:0000313" key="5">
    <source>
        <dbReference type="EMBL" id="TPW27190.1"/>
    </source>
</evidence>
<dbReference type="PANTHER" id="PTHR31339">
    <property type="entry name" value="PECTIN LYASE-RELATED"/>
    <property type="match status" value="1"/>
</dbReference>
<gene>
    <name evidence="5" type="ORF">FJU08_20565</name>
</gene>
<dbReference type="InterPro" id="IPR012334">
    <property type="entry name" value="Pectin_lyas_fold"/>
</dbReference>
<keyword evidence="3 4" id="KW-0326">Glycosidase</keyword>
<dbReference type="SUPFAM" id="SSF51126">
    <property type="entry name" value="Pectin lyase-like"/>
    <property type="match status" value="1"/>
</dbReference>
<evidence type="ECO:0000256" key="4">
    <source>
        <dbReference type="RuleBase" id="RU361169"/>
    </source>
</evidence>
<evidence type="ECO:0000313" key="6">
    <source>
        <dbReference type="Proteomes" id="UP000318801"/>
    </source>
</evidence>
<proteinExistence type="inferred from homology"/>
<evidence type="ECO:0000256" key="1">
    <source>
        <dbReference type="ARBA" id="ARBA00008834"/>
    </source>
</evidence>
<comment type="caution">
    <text evidence="5">The sequence shown here is derived from an EMBL/GenBank/DDBJ whole genome shotgun (WGS) entry which is preliminary data.</text>
</comment>
<keyword evidence="6" id="KW-1185">Reference proteome</keyword>
<evidence type="ECO:0000256" key="3">
    <source>
        <dbReference type="ARBA" id="ARBA00023295"/>
    </source>
</evidence>
<keyword evidence="2 4" id="KW-0378">Hydrolase</keyword>
<dbReference type="EMBL" id="VHLG01000019">
    <property type="protein sequence ID" value="TPW27190.1"/>
    <property type="molecule type" value="Genomic_DNA"/>
</dbReference>
<protein>
    <submittedName>
        <fullName evidence="5">Glycoside hydrolase family 28 protein</fullName>
    </submittedName>
</protein>
<dbReference type="Gene3D" id="2.160.20.10">
    <property type="entry name" value="Single-stranded right-handed beta-helix, Pectin lyase-like"/>
    <property type="match status" value="1"/>
</dbReference>
<dbReference type="RefSeq" id="WP_141150932.1">
    <property type="nucleotide sequence ID" value="NZ_VHLG01000019.1"/>
</dbReference>
<dbReference type="GO" id="GO:0005975">
    <property type="term" value="P:carbohydrate metabolic process"/>
    <property type="evidence" value="ECO:0007669"/>
    <property type="project" value="InterPro"/>
</dbReference>
<comment type="similarity">
    <text evidence="1 4">Belongs to the glycosyl hydrolase 28 family.</text>
</comment>
<accession>A0A506U090</accession>
<dbReference type="SMART" id="SM00710">
    <property type="entry name" value="PbH1"/>
    <property type="match status" value="4"/>
</dbReference>
<dbReference type="Pfam" id="PF00295">
    <property type="entry name" value="Glyco_hydro_28"/>
    <property type="match status" value="1"/>
</dbReference>
<dbReference type="InterPro" id="IPR051801">
    <property type="entry name" value="GH28_Enzymes"/>
</dbReference>
<reference evidence="5 6" key="1">
    <citation type="submission" date="2019-06" db="EMBL/GenBank/DDBJ databases">
        <authorList>
            <person name="Li M."/>
        </authorList>
    </citation>
    <scope>NUCLEOTIDE SEQUENCE [LARGE SCALE GENOMIC DNA]</scope>
    <source>
        <strain evidence="5 6">BGMRC2036</strain>
    </source>
</reference>
<dbReference type="InterPro" id="IPR000743">
    <property type="entry name" value="Glyco_hydro_28"/>
</dbReference>
<dbReference type="Proteomes" id="UP000318801">
    <property type="component" value="Unassembled WGS sequence"/>
</dbReference>
<dbReference type="PANTHER" id="PTHR31339:SF9">
    <property type="entry name" value="PLASMIN AND FIBRONECTIN-BINDING PROTEIN A"/>
    <property type="match status" value="1"/>
</dbReference>
<evidence type="ECO:0000256" key="2">
    <source>
        <dbReference type="ARBA" id="ARBA00022801"/>
    </source>
</evidence>
<dbReference type="GO" id="GO:0004650">
    <property type="term" value="F:polygalacturonase activity"/>
    <property type="evidence" value="ECO:0007669"/>
    <property type="project" value="InterPro"/>
</dbReference>
<organism evidence="5 6">
    <name type="scientific">Martelella alba</name>
    <dbReference type="NCBI Taxonomy" id="2590451"/>
    <lineage>
        <taxon>Bacteria</taxon>
        <taxon>Pseudomonadati</taxon>
        <taxon>Pseudomonadota</taxon>
        <taxon>Alphaproteobacteria</taxon>
        <taxon>Hyphomicrobiales</taxon>
        <taxon>Aurantimonadaceae</taxon>
        <taxon>Martelella</taxon>
    </lineage>
</organism>
<dbReference type="InterPro" id="IPR011050">
    <property type="entry name" value="Pectin_lyase_fold/virulence"/>
</dbReference>
<name>A0A506U090_9HYPH</name>